<reference evidence="2" key="1">
    <citation type="submission" date="2024-01" db="EMBL/GenBank/DDBJ databases">
        <title>The genome sequence of Micromonospora mangrovi CCTCC AA 2012012.</title>
        <authorList>
            <person name="Gao J."/>
        </authorList>
    </citation>
    <scope>NUCLEOTIDE SEQUENCE</scope>
    <source>
        <strain evidence="2">CCTCC AA 2012012</strain>
    </source>
</reference>
<gene>
    <name evidence="3" type="ORF">ABUL08_04295</name>
    <name evidence="2" type="ORF">VK199_04275</name>
</gene>
<name>A0AAU7MAV9_9ACTN</name>
<evidence type="ECO:0000313" key="2">
    <source>
        <dbReference type="EMBL" id="XBP94632.1"/>
    </source>
</evidence>
<evidence type="ECO:0000256" key="1">
    <source>
        <dbReference type="SAM" id="MobiDB-lite"/>
    </source>
</evidence>
<dbReference type="EMBL" id="CP157762">
    <property type="protein sequence ID" value="XBP94632.1"/>
    <property type="molecule type" value="Genomic_DNA"/>
</dbReference>
<dbReference type="AlphaFoldDB" id="A0AAU7MAV9"/>
<sequence>MADPIMVTAATTLVAWATTELAQSGRAAVASLIEFLRTRFQHEPATRAVIEGALRQPSPEAVGRLAELLDRESRRDAAFGAELRARWSRADATIAEVAGGVANSVSGDVHGSVVQARDVHGGIHLGDGPTRSRREGRRE</sequence>
<evidence type="ECO:0000313" key="3">
    <source>
        <dbReference type="EMBL" id="XCH75332.1"/>
    </source>
</evidence>
<protein>
    <submittedName>
        <fullName evidence="2">Uncharacterized protein</fullName>
    </submittedName>
</protein>
<feature type="compositionally biased region" description="Basic and acidic residues" evidence="1">
    <location>
        <begin position="130"/>
        <end position="139"/>
    </location>
</feature>
<feature type="region of interest" description="Disordered" evidence="1">
    <location>
        <begin position="117"/>
        <end position="139"/>
    </location>
</feature>
<organism evidence="2">
    <name type="scientific">Micromonospora sp. CCTCC AA 2012012</name>
    <dbReference type="NCBI Taxonomy" id="3111921"/>
    <lineage>
        <taxon>Bacteria</taxon>
        <taxon>Bacillati</taxon>
        <taxon>Actinomycetota</taxon>
        <taxon>Actinomycetes</taxon>
        <taxon>Micromonosporales</taxon>
        <taxon>Micromonosporaceae</taxon>
        <taxon>Micromonospora</taxon>
    </lineage>
</organism>
<dbReference type="EMBL" id="CP159342">
    <property type="protein sequence ID" value="XCH75332.1"/>
    <property type="molecule type" value="Genomic_DNA"/>
</dbReference>
<reference evidence="3" key="2">
    <citation type="submission" date="2024-06" db="EMBL/GenBank/DDBJ databases">
        <title>Micromonospora mangrovi CCTCC AA 2012012 genome sequences.</title>
        <authorList>
            <person name="Gao J."/>
        </authorList>
    </citation>
    <scope>NUCLEOTIDE SEQUENCE</scope>
    <source>
        <strain evidence="3">CCTCC AA 2012012</strain>
    </source>
</reference>
<dbReference type="RefSeq" id="WP_350934719.1">
    <property type="nucleotide sequence ID" value="NZ_CP157762.1"/>
</dbReference>
<proteinExistence type="predicted"/>
<accession>A0AAU7MAV9</accession>